<dbReference type="Pfam" id="PF13738">
    <property type="entry name" value="Pyr_redox_3"/>
    <property type="match status" value="1"/>
</dbReference>
<keyword evidence="3" id="KW-1185">Reference proteome</keyword>
<dbReference type="PANTHER" id="PTHR43539">
    <property type="entry name" value="FLAVIN-BINDING MONOOXYGENASE-LIKE PROTEIN (AFU_ORTHOLOGUE AFUA_4G09220)"/>
    <property type="match status" value="1"/>
</dbReference>
<sequence length="413" mass="43662">MSTVPVAVLGAGQAGLAVSRLLTGSGVEHVVLDRGRPAETWRARPWESLRLLTPNWMSRLPGWSYRGLDEHGFMTAREVAAYLAAYARSFAAPVVGGAELESVRPAAGGYRVDTAAGSWTARTVVVATGWCQSPAVPDVAGALDPRIAQETAASYRSPAALPGGRVLVVGASASGVQLADELAAAGRDVVLATGAHTRLPRTYRGLDILWWLSTMGVFDREFRATGGADPSLQLIGRPDRRDVDLPALQRRGVSLAGRVVSVEGSKVRFAHDLPETTAAADARMSALLHRIDAYAHAVGLDDEIEPLPPPLPAARTDAAAGELDLAAAGFGTVLWATGYRRDYPWLHVPVLDAAGEIRHVRGDTPAPGLHVVGMRRQTRRSSTFLDGVRHDAALVVDAVLAELGATRSVEVAA</sequence>
<dbReference type="InterPro" id="IPR036188">
    <property type="entry name" value="FAD/NAD-bd_sf"/>
</dbReference>
<dbReference type="AlphaFoldDB" id="A0A853CPG1"/>
<dbReference type="SUPFAM" id="SSF51905">
    <property type="entry name" value="FAD/NAD(P)-binding domain"/>
    <property type="match status" value="1"/>
</dbReference>
<dbReference type="RefSeq" id="WP_179720942.1">
    <property type="nucleotide sequence ID" value="NZ_JACBZT010000001.1"/>
</dbReference>
<evidence type="ECO:0000313" key="3">
    <source>
        <dbReference type="Proteomes" id="UP000541969"/>
    </source>
</evidence>
<dbReference type="Proteomes" id="UP000541969">
    <property type="component" value="Unassembled WGS sequence"/>
</dbReference>
<dbReference type="PRINTS" id="PR00411">
    <property type="entry name" value="PNDRDTASEI"/>
</dbReference>
<dbReference type="GO" id="GO:0004497">
    <property type="term" value="F:monooxygenase activity"/>
    <property type="evidence" value="ECO:0007669"/>
    <property type="project" value="TreeGrafter"/>
</dbReference>
<name>A0A853CPG1_9ACTN</name>
<dbReference type="PANTHER" id="PTHR43539:SF78">
    <property type="entry name" value="FLAVIN-CONTAINING MONOOXYGENASE"/>
    <property type="match status" value="1"/>
</dbReference>
<dbReference type="EMBL" id="JACBZT010000001">
    <property type="protein sequence ID" value="NYJ08392.1"/>
    <property type="molecule type" value="Genomic_DNA"/>
</dbReference>
<organism evidence="2 3">
    <name type="scientific">Petropleomorpha daqingensis</name>
    <dbReference type="NCBI Taxonomy" id="2026353"/>
    <lineage>
        <taxon>Bacteria</taxon>
        <taxon>Bacillati</taxon>
        <taxon>Actinomycetota</taxon>
        <taxon>Actinomycetes</taxon>
        <taxon>Geodermatophilales</taxon>
        <taxon>Geodermatophilaceae</taxon>
        <taxon>Petropleomorpha</taxon>
    </lineage>
</organism>
<evidence type="ECO:0000313" key="2">
    <source>
        <dbReference type="EMBL" id="NYJ08392.1"/>
    </source>
</evidence>
<comment type="caution">
    <text evidence="2">The sequence shown here is derived from an EMBL/GenBank/DDBJ whole genome shotgun (WGS) entry which is preliminary data.</text>
</comment>
<dbReference type="GO" id="GO:0050660">
    <property type="term" value="F:flavin adenine dinucleotide binding"/>
    <property type="evidence" value="ECO:0007669"/>
    <property type="project" value="TreeGrafter"/>
</dbReference>
<gene>
    <name evidence="2" type="ORF">GGQ55_004670</name>
</gene>
<keyword evidence="1" id="KW-0560">Oxidoreductase</keyword>
<reference evidence="2 3" key="1">
    <citation type="submission" date="2020-07" db="EMBL/GenBank/DDBJ databases">
        <title>Sequencing the genomes of 1000 actinobacteria strains.</title>
        <authorList>
            <person name="Klenk H.-P."/>
        </authorList>
    </citation>
    <scope>NUCLEOTIDE SEQUENCE [LARGE SCALE GENOMIC DNA]</scope>
    <source>
        <strain evidence="2 3">DSM 104001</strain>
    </source>
</reference>
<evidence type="ECO:0000256" key="1">
    <source>
        <dbReference type="ARBA" id="ARBA00023002"/>
    </source>
</evidence>
<protein>
    <submittedName>
        <fullName evidence="2">Putative flavoprotein involved in K+ transport</fullName>
    </submittedName>
</protein>
<dbReference type="InterPro" id="IPR050982">
    <property type="entry name" value="Auxin_biosynth/cation_transpt"/>
</dbReference>
<proteinExistence type="predicted"/>
<dbReference type="Gene3D" id="3.50.50.60">
    <property type="entry name" value="FAD/NAD(P)-binding domain"/>
    <property type="match status" value="2"/>
</dbReference>
<accession>A0A853CPG1</accession>